<accession>A0A173MK07</accession>
<evidence type="ECO:0000256" key="1">
    <source>
        <dbReference type="ARBA" id="ARBA00010641"/>
    </source>
</evidence>
<dbReference type="Proteomes" id="UP000186917">
    <property type="component" value="Unassembled WGS sequence"/>
</dbReference>
<dbReference type="NCBIfam" id="TIGR02937">
    <property type="entry name" value="sigma70-ECF"/>
    <property type="match status" value="1"/>
</dbReference>
<dbReference type="PANTHER" id="PTHR43133:SF46">
    <property type="entry name" value="RNA POLYMERASE SIGMA-70 FACTOR ECF SUBFAMILY"/>
    <property type="match status" value="1"/>
</dbReference>
<dbReference type="InterPro" id="IPR013325">
    <property type="entry name" value="RNA_pol_sigma_r2"/>
</dbReference>
<dbReference type="OrthoDB" id="795989at2"/>
<dbReference type="Pfam" id="PF08281">
    <property type="entry name" value="Sigma70_r4_2"/>
    <property type="match status" value="1"/>
</dbReference>
<dbReference type="Pfam" id="PF04542">
    <property type="entry name" value="Sigma70_r2"/>
    <property type="match status" value="1"/>
</dbReference>
<comment type="similarity">
    <text evidence="1">Belongs to the sigma-70 factor family. ECF subfamily.</text>
</comment>
<feature type="domain" description="RNA polymerase sigma factor 70 region 4 type 2" evidence="6">
    <location>
        <begin position="126"/>
        <end position="176"/>
    </location>
</feature>
<evidence type="ECO:0000256" key="3">
    <source>
        <dbReference type="ARBA" id="ARBA00023082"/>
    </source>
</evidence>
<keyword evidence="3" id="KW-0731">Sigma factor</keyword>
<dbReference type="InterPro" id="IPR007627">
    <property type="entry name" value="RNA_pol_sigma70_r2"/>
</dbReference>
<dbReference type="PANTHER" id="PTHR43133">
    <property type="entry name" value="RNA POLYMERASE ECF-TYPE SIGMA FACTO"/>
    <property type="match status" value="1"/>
</dbReference>
<keyword evidence="2" id="KW-0805">Transcription regulation</keyword>
<sequence length="210" mass="24894">MDSEDNILLNKQLLLNISENDIESFNRFFQLQKERVYDVALKMTRSHEIAQELSQDFFLKLWDRREDLTSVQNPAAYVYMSVYYMAINYLKRRGNEARILELRRMASPHYSNDTQERIDERQLRGYIDKAALLLPRLQQQVFQLRYIHQESYEAIGELLGITRGTAQSYFHLALKFIREYIDKQFLPPSKMGNTGNAGMLVLVMLLQQYH</sequence>
<evidence type="ECO:0000256" key="2">
    <source>
        <dbReference type="ARBA" id="ARBA00023015"/>
    </source>
</evidence>
<reference evidence="8" key="1">
    <citation type="submission" date="2017-01" db="EMBL/GenBank/DDBJ databases">
        <authorList>
            <person name="Varghese N."/>
            <person name="Submissions S."/>
        </authorList>
    </citation>
    <scope>NUCLEOTIDE SEQUENCE [LARGE SCALE GENOMIC DNA]</scope>
    <source>
        <strain evidence="8">DSM 21054</strain>
    </source>
</reference>
<evidence type="ECO:0000259" key="6">
    <source>
        <dbReference type="Pfam" id="PF08281"/>
    </source>
</evidence>
<evidence type="ECO:0000313" key="7">
    <source>
        <dbReference type="EMBL" id="SIT04289.1"/>
    </source>
</evidence>
<dbReference type="AlphaFoldDB" id="A0A173MK07"/>
<name>A0A173MK07_9BACT</name>
<proteinExistence type="inferred from homology"/>
<dbReference type="InterPro" id="IPR013249">
    <property type="entry name" value="RNA_pol_sigma70_r4_t2"/>
</dbReference>
<dbReference type="EMBL" id="FTOR01000003">
    <property type="protein sequence ID" value="SIT04289.1"/>
    <property type="molecule type" value="Genomic_DNA"/>
</dbReference>
<dbReference type="SUPFAM" id="SSF88946">
    <property type="entry name" value="Sigma2 domain of RNA polymerase sigma factors"/>
    <property type="match status" value="1"/>
</dbReference>
<organism evidence="7 8">
    <name type="scientific">Filimonas lacunae</name>
    <dbReference type="NCBI Taxonomy" id="477680"/>
    <lineage>
        <taxon>Bacteria</taxon>
        <taxon>Pseudomonadati</taxon>
        <taxon>Bacteroidota</taxon>
        <taxon>Chitinophagia</taxon>
        <taxon>Chitinophagales</taxon>
        <taxon>Chitinophagaceae</taxon>
        <taxon>Filimonas</taxon>
    </lineage>
</organism>
<dbReference type="Gene3D" id="1.10.1740.10">
    <property type="match status" value="1"/>
</dbReference>
<gene>
    <name evidence="7" type="ORF">SAMN05421788_10393</name>
</gene>
<dbReference type="GO" id="GO:0003677">
    <property type="term" value="F:DNA binding"/>
    <property type="evidence" value="ECO:0007669"/>
    <property type="project" value="InterPro"/>
</dbReference>
<feature type="domain" description="RNA polymerase sigma-70 region 2" evidence="5">
    <location>
        <begin position="33"/>
        <end position="94"/>
    </location>
</feature>
<dbReference type="GO" id="GO:0006352">
    <property type="term" value="P:DNA-templated transcription initiation"/>
    <property type="evidence" value="ECO:0007669"/>
    <property type="project" value="InterPro"/>
</dbReference>
<dbReference type="InterPro" id="IPR039425">
    <property type="entry name" value="RNA_pol_sigma-70-like"/>
</dbReference>
<dbReference type="Gene3D" id="1.10.10.10">
    <property type="entry name" value="Winged helix-like DNA-binding domain superfamily/Winged helix DNA-binding domain"/>
    <property type="match status" value="1"/>
</dbReference>
<evidence type="ECO:0000313" key="8">
    <source>
        <dbReference type="Proteomes" id="UP000186917"/>
    </source>
</evidence>
<dbReference type="GO" id="GO:0016987">
    <property type="term" value="F:sigma factor activity"/>
    <property type="evidence" value="ECO:0007669"/>
    <property type="project" value="UniProtKB-KW"/>
</dbReference>
<keyword evidence="4" id="KW-0804">Transcription</keyword>
<dbReference type="InterPro" id="IPR036388">
    <property type="entry name" value="WH-like_DNA-bd_sf"/>
</dbReference>
<dbReference type="SUPFAM" id="SSF88659">
    <property type="entry name" value="Sigma3 and sigma4 domains of RNA polymerase sigma factors"/>
    <property type="match status" value="1"/>
</dbReference>
<dbReference type="STRING" id="477680.SAMN05421788_10393"/>
<keyword evidence="8" id="KW-1185">Reference proteome</keyword>
<dbReference type="InterPro" id="IPR014284">
    <property type="entry name" value="RNA_pol_sigma-70_dom"/>
</dbReference>
<evidence type="ECO:0000259" key="5">
    <source>
        <dbReference type="Pfam" id="PF04542"/>
    </source>
</evidence>
<protein>
    <submittedName>
        <fullName evidence="7">RNA polymerase sigma-70 factor, ECF subfamily</fullName>
    </submittedName>
</protein>
<dbReference type="RefSeq" id="WP_076378723.1">
    <property type="nucleotide sequence ID" value="NZ_AP017422.1"/>
</dbReference>
<evidence type="ECO:0000256" key="4">
    <source>
        <dbReference type="ARBA" id="ARBA00023163"/>
    </source>
</evidence>
<dbReference type="InterPro" id="IPR013324">
    <property type="entry name" value="RNA_pol_sigma_r3/r4-like"/>
</dbReference>
<dbReference type="KEGG" id="fln:FLA_3772"/>